<gene>
    <name evidence="2" type="primary">M506L</name>
    <name evidence="2" type="ORF">MT325_M506L</name>
</gene>
<organism evidence="2 3">
    <name type="scientific">Paramecium bursaria Chlorella virus MT325</name>
    <name type="common">PBCV-MT325</name>
    <dbReference type="NCBI Taxonomy" id="346932"/>
    <lineage>
        <taxon>Viruses</taxon>
        <taxon>Varidnaviria</taxon>
        <taxon>Bamfordvirae</taxon>
        <taxon>Nucleocytoviricota</taxon>
        <taxon>Megaviricetes</taxon>
        <taxon>Algavirales</taxon>
        <taxon>Phycodnaviridae</taxon>
        <taxon>Chlorovirus</taxon>
        <taxon>Chlorovirus conductrix</taxon>
        <taxon>Paramecium bursaria Chlorella virus A1</taxon>
    </lineage>
</organism>
<feature type="transmembrane region" description="Helical" evidence="1">
    <location>
        <begin position="6"/>
        <end position="21"/>
    </location>
</feature>
<dbReference type="Proteomes" id="UP000246715">
    <property type="component" value="Segment"/>
</dbReference>
<evidence type="ECO:0000313" key="2">
    <source>
        <dbReference type="EMBL" id="ABT14060.1"/>
    </source>
</evidence>
<organismHost>
    <name type="scientific">Paramecium bursaria</name>
    <dbReference type="NCBI Taxonomy" id="74790"/>
</organismHost>
<accession>A7IUN6</accession>
<proteinExistence type="predicted"/>
<keyword evidence="1" id="KW-0812">Transmembrane</keyword>
<protein>
    <submittedName>
        <fullName evidence="2">Uncharacterized protein M506L</fullName>
    </submittedName>
</protein>
<keyword evidence="1" id="KW-0472">Membrane</keyword>
<reference evidence="2 3" key="1">
    <citation type="journal article" date="2007" name="Virology">
        <title>Sequence and annotation of the 314-kb MT325 and the 321-kb FR483 viruses that infect Chlorella Pbi.</title>
        <authorList>
            <person name="Fitzgerald L.A."/>
            <person name="Graves M.V."/>
            <person name="Li X."/>
            <person name="Feldblyum T."/>
            <person name="Hartigan J."/>
            <person name="Van Etten J.L."/>
        </authorList>
    </citation>
    <scope>NUCLEOTIDE SEQUENCE [LARGE SCALE GENOMIC DNA]</scope>
    <source>
        <strain evidence="2 3">MT325</strain>
    </source>
</reference>
<evidence type="ECO:0000256" key="1">
    <source>
        <dbReference type="SAM" id="Phobius"/>
    </source>
</evidence>
<name>A7IUN6_PBCVM</name>
<keyword evidence="1" id="KW-1133">Transmembrane helix</keyword>
<dbReference type="EMBL" id="DQ491001">
    <property type="protein sequence ID" value="ABT14060.1"/>
    <property type="molecule type" value="Genomic_DNA"/>
</dbReference>
<evidence type="ECO:0000313" key="3">
    <source>
        <dbReference type="Proteomes" id="UP000246715"/>
    </source>
</evidence>
<sequence length="70" mass="7976">MQIWQILVIVALCLALAYFLMKGKKERFTGQTMFLDAPRLRPVLRSRNDETMDVLAYSLGGLDAPKTKKC</sequence>